<dbReference type="Proteomes" id="UP001589692">
    <property type="component" value="Unassembled WGS sequence"/>
</dbReference>
<organism evidence="3 4">
    <name type="scientific">Rhizobium puerariae</name>
    <dbReference type="NCBI Taxonomy" id="1585791"/>
    <lineage>
        <taxon>Bacteria</taxon>
        <taxon>Pseudomonadati</taxon>
        <taxon>Pseudomonadota</taxon>
        <taxon>Alphaproteobacteria</taxon>
        <taxon>Hyphomicrobiales</taxon>
        <taxon>Rhizobiaceae</taxon>
        <taxon>Rhizobium/Agrobacterium group</taxon>
        <taxon>Rhizobium</taxon>
    </lineage>
</organism>
<proteinExistence type="predicted"/>
<reference evidence="3 4" key="1">
    <citation type="submission" date="2024-09" db="EMBL/GenBank/DDBJ databases">
        <authorList>
            <person name="Sun Q."/>
            <person name="Mori K."/>
        </authorList>
    </citation>
    <scope>NUCLEOTIDE SEQUENCE [LARGE SCALE GENOMIC DNA]</scope>
    <source>
        <strain evidence="3 4">TBRC 4938</strain>
    </source>
</reference>
<dbReference type="SUPFAM" id="SSF53383">
    <property type="entry name" value="PLP-dependent transferases"/>
    <property type="match status" value="1"/>
</dbReference>
<dbReference type="InterPro" id="IPR015422">
    <property type="entry name" value="PyrdxlP-dep_Trfase_small"/>
</dbReference>
<dbReference type="InterPro" id="IPR000192">
    <property type="entry name" value="Aminotrans_V_dom"/>
</dbReference>
<dbReference type="PANTHER" id="PTHR43586:SF4">
    <property type="entry name" value="ISOPENICILLIN N EPIMERASE"/>
    <property type="match status" value="1"/>
</dbReference>
<feature type="domain" description="Aminotransferase class V" evidence="2">
    <location>
        <begin position="21"/>
        <end position="339"/>
    </location>
</feature>
<name>A0ABV6ACN7_9HYPH</name>
<dbReference type="InterPro" id="IPR015424">
    <property type="entry name" value="PyrdxlP-dep_Trfase"/>
</dbReference>
<gene>
    <name evidence="3" type="ORF">ACFFP0_05670</name>
</gene>
<protein>
    <submittedName>
        <fullName evidence="3">Aminotransferase class V-fold PLP-dependent enzyme</fullName>
    </submittedName>
</protein>
<dbReference type="EMBL" id="JBHMAA010000008">
    <property type="protein sequence ID" value="MFB9948327.1"/>
    <property type="molecule type" value="Genomic_DNA"/>
</dbReference>
<keyword evidence="3" id="KW-0032">Aminotransferase</keyword>
<dbReference type="PANTHER" id="PTHR43586">
    <property type="entry name" value="CYSTEINE DESULFURASE"/>
    <property type="match status" value="1"/>
</dbReference>
<sequence length="372" mass="38685">MRERQTIRADLPALARLTYLNTGTAGPLPVAVADAMHDALKEDVERGRISGRRYAKIDAMLATLRETLAGLFGAAPNEVVLTSGTVDGLEIVLDRISLSPGQRVVTTDLEHPAALDLLHHWAARRSVDVVAVGIAGRPDEEAIRILADALETRAGLLLVSHVGWASGRVLPIAGLAARARKAGVPILVDGAQAAGSIDIDFAALGVDFYALPGQKWLLGPEGTGVLLVARGSLERLAGHGPVPEAAITFERGAKSKQLWAGLAAALAWRTVQGDHRELLAAGREMAAGLRRELAKLPGVSVATPAHAAGLVAFSLAGHDPADVVAALGARRIAVRDIPGTDLIRASCAFFTTPDDIAALTGTIVALASEAAQ</sequence>
<keyword evidence="1" id="KW-0663">Pyridoxal phosphate</keyword>
<comment type="caution">
    <text evidence="3">The sequence shown here is derived from an EMBL/GenBank/DDBJ whole genome shotgun (WGS) entry which is preliminary data.</text>
</comment>
<dbReference type="RefSeq" id="WP_377257504.1">
    <property type="nucleotide sequence ID" value="NZ_JBHMAA010000008.1"/>
</dbReference>
<evidence type="ECO:0000313" key="3">
    <source>
        <dbReference type="EMBL" id="MFB9948327.1"/>
    </source>
</evidence>
<dbReference type="GO" id="GO:0008483">
    <property type="term" value="F:transaminase activity"/>
    <property type="evidence" value="ECO:0007669"/>
    <property type="project" value="UniProtKB-KW"/>
</dbReference>
<evidence type="ECO:0000313" key="4">
    <source>
        <dbReference type="Proteomes" id="UP001589692"/>
    </source>
</evidence>
<dbReference type="InterPro" id="IPR015421">
    <property type="entry name" value="PyrdxlP-dep_Trfase_major"/>
</dbReference>
<keyword evidence="3" id="KW-0808">Transferase</keyword>
<evidence type="ECO:0000259" key="2">
    <source>
        <dbReference type="Pfam" id="PF00266"/>
    </source>
</evidence>
<keyword evidence="4" id="KW-1185">Reference proteome</keyword>
<evidence type="ECO:0000256" key="1">
    <source>
        <dbReference type="ARBA" id="ARBA00022898"/>
    </source>
</evidence>
<dbReference type="Gene3D" id="3.90.1150.10">
    <property type="entry name" value="Aspartate Aminotransferase, domain 1"/>
    <property type="match status" value="1"/>
</dbReference>
<dbReference type="Pfam" id="PF00266">
    <property type="entry name" value="Aminotran_5"/>
    <property type="match status" value="1"/>
</dbReference>
<accession>A0ABV6ACN7</accession>
<dbReference type="Gene3D" id="3.40.640.10">
    <property type="entry name" value="Type I PLP-dependent aspartate aminotransferase-like (Major domain)"/>
    <property type="match status" value="1"/>
</dbReference>